<feature type="transmembrane region" description="Helical" evidence="6">
    <location>
        <begin position="61"/>
        <end position="79"/>
    </location>
</feature>
<evidence type="ECO:0000256" key="2">
    <source>
        <dbReference type="ARBA" id="ARBA00022692"/>
    </source>
</evidence>
<evidence type="ECO:0000256" key="3">
    <source>
        <dbReference type="ARBA" id="ARBA00022989"/>
    </source>
</evidence>
<keyword evidence="3 6" id="KW-1133">Transmembrane helix</keyword>
<evidence type="ECO:0000256" key="1">
    <source>
        <dbReference type="ARBA" id="ARBA00004141"/>
    </source>
</evidence>
<feature type="region of interest" description="Disordered" evidence="5">
    <location>
        <begin position="105"/>
        <end position="157"/>
    </location>
</feature>
<dbReference type="Pfam" id="PF04142">
    <property type="entry name" value="Nuc_sug_transp"/>
    <property type="match status" value="1"/>
</dbReference>
<evidence type="ECO:0000256" key="6">
    <source>
        <dbReference type="SAM" id="Phobius"/>
    </source>
</evidence>
<gene>
    <name evidence="7" type="ORF">CPOL0286_LOCUS5230</name>
</gene>
<name>A0A7S4HP83_9EUKA</name>
<dbReference type="GO" id="GO:0015165">
    <property type="term" value="F:pyrimidine nucleotide-sugar transmembrane transporter activity"/>
    <property type="evidence" value="ECO:0007669"/>
    <property type="project" value="InterPro"/>
</dbReference>
<evidence type="ECO:0000256" key="5">
    <source>
        <dbReference type="SAM" id="MobiDB-lite"/>
    </source>
</evidence>
<dbReference type="AlphaFoldDB" id="A0A7S4HP83"/>
<dbReference type="PANTHER" id="PTHR10231">
    <property type="entry name" value="NUCLEOTIDE-SUGAR TRANSMEMBRANE TRANSPORTER"/>
    <property type="match status" value="1"/>
</dbReference>
<keyword evidence="4 6" id="KW-0472">Membrane</keyword>
<evidence type="ECO:0000313" key="7">
    <source>
        <dbReference type="EMBL" id="CAE2205129.1"/>
    </source>
</evidence>
<feature type="compositionally biased region" description="Basic and acidic residues" evidence="5">
    <location>
        <begin position="145"/>
        <end position="157"/>
    </location>
</feature>
<sequence length="157" mass="16968">MLLYTWGVLFNAIGLLVKDSEHLAAKGLFGGYTAAVWLLVTNNALNGLAISAILKFANNIVRVFAHTMAMMLTMILEVLFVSAPLSPQLCVSITVVSCSTFLYNSKPPPKKVATSAMQPLEEDKELAQPIKDEAAKPPPDVEELPSPKDADPTDAKR</sequence>
<feature type="transmembrane region" description="Helical" evidence="6">
    <location>
        <begin position="34"/>
        <end position="54"/>
    </location>
</feature>
<evidence type="ECO:0000256" key="4">
    <source>
        <dbReference type="ARBA" id="ARBA00023136"/>
    </source>
</evidence>
<organism evidence="7">
    <name type="scientific">Prymnesium polylepis</name>
    <dbReference type="NCBI Taxonomy" id="72548"/>
    <lineage>
        <taxon>Eukaryota</taxon>
        <taxon>Haptista</taxon>
        <taxon>Haptophyta</taxon>
        <taxon>Prymnesiophyceae</taxon>
        <taxon>Prymnesiales</taxon>
        <taxon>Prymnesiaceae</taxon>
        <taxon>Prymnesium</taxon>
    </lineage>
</organism>
<reference evidence="7" key="1">
    <citation type="submission" date="2021-01" db="EMBL/GenBank/DDBJ databases">
        <authorList>
            <person name="Corre E."/>
            <person name="Pelletier E."/>
            <person name="Niang G."/>
            <person name="Scheremetjew M."/>
            <person name="Finn R."/>
            <person name="Kale V."/>
            <person name="Holt S."/>
            <person name="Cochrane G."/>
            <person name="Meng A."/>
            <person name="Brown T."/>
            <person name="Cohen L."/>
        </authorList>
    </citation>
    <scope>NUCLEOTIDE SEQUENCE</scope>
    <source>
        <strain evidence="7">UIO037</strain>
    </source>
</reference>
<dbReference type="InterPro" id="IPR007271">
    <property type="entry name" value="Nuc_sug_transpt"/>
</dbReference>
<accession>A0A7S4HP83</accession>
<dbReference type="GO" id="GO:0000139">
    <property type="term" value="C:Golgi membrane"/>
    <property type="evidence" value="ECO:0007669"/>
    <property type="project" value="InterPro"/>
</dbReference>
<comment type="subcellular location">
    <subcellularLocation>
        <location evidence="1">Membrane</location>
        <topology evidence="1">Multi-pass membrane protein</topology>
    </subcellularLocation>
</comment>
<proteinExistence type="predicted"/>
<dbReference type="EMBL" id="HBKO01011733">
    <property type="protein sequence ID" value="CAE2205129.1"/>
    <property type="molecule type" value="Transcribed_RNA"/>
</dbReference>
<protein>
    <submittedName>
        <fullName evidence="7">Uncharacterized protein</fullName>
    </submittedName>
</protein>
<keyword evidence="2 6" id="KW-0812">Transmembrane</keyword>